<dbReference type="InterPro" id="IPR020904">
    <property type="entry name" value="Sc_DH/Rdtase_CS"/>
</dbReference>
<dbReference type="SUPFAM" id="SSF51735">
    <property type="entry name" value="NAD(P)-binding Rossmann-fold domains"/>
    <property type="match status" value="1"/>
</dbReference>
<dbReference type="PANTHER" id="PTHR24321">
    <property type="entry name" value="DEHYDROGENASES, SHORT CHAIN"/>
    <property type="match status" value="1"/>
</dbReference>
<keyword evidence="3" id="KW-0560">Oxidoreductase</keyword>
<name>A0A9Q8LIN9_PASFU</name>
<reference evidence="5" key="1">
    <citation type="submission" date="2021-12" db="EMBL/GenBank/DDBJ databases">
        <authorList>
            <person name="Zaccaron A."/>
            <person name="Stergiopoulos I."/>
        </authorList>
    </citation>
    <scope>NUCLEOTIDE SEQUENCE</scope>
    <source>
        <strain evidence="5">Race5_Kim</strain>
    </source>
</reference>
<dbReference type="CDD" id="cd05233">
    <property type="entry name" value="SDR_c"/>
    <property type="match status" value="1"/>
</dbReference>
<gene>
    <name evidence="5" type="ORF">CLAFUR5_06437</name>
</gene>
<organism evidence="5 6">
    <name type="scientific">Passalora fulva</name>
    <name type="common">Tomato leaf mold</name>
    <name type="synonym">Cladosporium fulvum</name>
    <dbReference type="NCBI Taxonomy" id="5499"/>
    <lineage>
        <taxon>Eukaryota</taxon>
        <taxon>Fungi</taxon>
        <taxon>Dikarya</taxon>
        <taxon>Ascomycota</taxon>
        <taxon>Pezizomycotina</taxon>
        <taxon>Dothideomycetes</taxon>
        <taxon>Dothideomycetidae</taxon>
        <taxon>Mycosphaerellales</taxon>
        <taxon>Mycosphaerellaceae</taxon>
        <taxon>Fulvia</taxon>
    </lineage>
</organism>
<dbReference type="KEGG" id="ffu:CLAFUR5_06437"/>
<keyword evidence="6" id="KW-1185">Reference proteome</keyword>
<dbReference type="PRINTS" id="PR00080">
    <property type="entry name" value="SDRFAMILY"/>
</dbReference>
<protein>
    <submittedName>
        <fullName evidence="5">Short-chain dehydrogenase/reductase ABA4</fullName>
    </submittedName>
</protein>
<dbReference type="Gene3D" id="3.40.50.720">
    <property type="entry name" value="NAD(P)-binding Rossmann-like Domain"/>
    <property type="match status" value="1"/>
</dbReference>
<evidence type="ECO:0000256" key="4">
    <source>
        <dbReference type="RuleBase" id="RU000363"/>
    </source>
</evidence>
<keyword evidence="2" id="KW-0521">NADP</keyword>
<sequence>MIAVNFVPEDLASKERLTDTMMASFEGKVDLDQIVITGAASGMGLATAELLASRGALLSLADVNAQAVQRAANSLSRFEGQHLAIVVDVRISKEEDAWMTATVENFGELDGALNMAGIIKTAKPITKVTDDEWDMTFTAYLNCLRAQLGAMRGGASIVSAASALGQFGSVGNGAYCASKAAVIGLTRTAAKENQTIRVNAVS</sequence>
<dbReference type="PROSITE" id="PS00061">
    <property type="entry name" value="ADH_SHORT"/>
    <property type="match status" value="1"/>
</dbReference>
<dbReference type="EMBL" id="CP090167">
    <property type="protein sequence ID" value="UJO18351.1"/>
    <property type="molecule type" value="Genomic_DNA"/>
</dbReference>
<reference evidence="5" key="2">
    <citation type="journal article" date="2022" name="Microb. Genom.">
        <title>A chromosome-scale genome assembly of the tomato pathogen Cladosporium fulvum reveals a compartmentalized genome architecture and the presence of a dispensable chromosome.</title>
        <authorList>
            <person name="Zaccaron A.Z."/>
            <person name="Chen L.H."/>
            <person name="Samaras A."/>
            <person name="Stergiopoulos I."/>
        </authorList>
    </citation>
    <scope>NUCLEOTIDE SEQUENCE</scope>
    <source>
        <strain evidence="5">Race5_Kim</strain>
    </source>
</reference>
<dbReference type="GO" id="GO:0016491">
    <property type="term" value="F:oxidoreductase activity"/>
    <property type="evidence" value="ECO:0007669"/>
    <property type="project" value="UniProtKB-KW"/>
</dbReference>
<dbReference type="OrthoDB" id="1669814at2759"/>
<evidence type="ECO:0000256" key="1">
    <source>
        <dbReference type="ARBA" id="ARBA00006484"/>
    </source>
</evidence>
<dbReference type="RefSeq" id="XP_047762717.1">
    <property type="nucleotide sequence ID" value="XM_047905585.1"/>
</dbReference>
<dbReference type="Pfam" id="PF00106">
    <property type="entry name" value="adh_short"/>
    <property type="match status" value="1"/>
</dbReference>
<proteinExistence type="inferred from homology"/>
<dbReference type="InterPro" id="IPR002347">
    <property type="entry name" value="SDR_fam"/>
</dbReference>
<evidence type="ECO:0000256" key="2">
    <source>
        <dbReference type="ARBA" id="ARBA00022857"/>
    </source>
</evidence>
<comment type="similarity">
    <text evidence="1 4">Belongs to the short-chain dehydrogenases/reductases (SDR) family.</text>
</comment>
<dbReference type="PRINTS" id="PR00081">
    <property type="entry name" value="GDHRDH"/>
</dbReference>
<dbReference type="AlphaFoldDB" id="A0A9Q8LIN9"/>
<dbReference type="PANTHER" id="PTHR24321:SF8">
    <property type="entry name" value="ESTRADIOL 17-BETA-DEHYDROGENASE 8-RELATED"/>
    <property type="match status" value="1"/>
</dbReference>
<dbReference type="GeneID" id="71986315"/>
<accession>A0A9Q8LIN9</accession>
<evidence type="ECO:0000313" key="5">
    <source>
        <dbReference type="EMBL" id="UJO18351.1"/>
    </source>
</evidence>
<evidence type="ECO:0000313" key="6">
    <source>
        <dbReference type="Proteomes" id="UP000756132"/>
    </source>
</evidence>
<dbReference type="Proteomes" id="UP000756132">
    <property type="component" value="Chromosome 5"/>
</dbReference>
<evidence type="ECO:0000256" key="3">
    <source>
        <dbReference type="ARBA" id="ARBA00023002"/>
    </source>
</evidence>
<dbReference type="InterPro" id="IPR036291">
    <property type="entry name" value="NAD(P)-bd_dom_sf"/>
</dbReference>